<dbReference type="AlphaFoldDB" id="A0A221KDH2"/>
<protein>
    <submittedName>
        <fullName evidence="1">Uncharacterized protein</fullName>
    </submittedName>
</protein>
<dbReference type="SUPFAM" id="SSF48452">
    <property type="entry name" value="TPR-like"/>
    <property type="match status" value="1"/>
</dbReference>
<dbReference type="KEGG" id="vff:VITFI_CDS1288"/>
<organism evidence="1 2">
    <name type="scientific">Vitreoscilla filiformis</name>
    <dbReference type="NCBI Taxonomy" id="63"/>
    <lineage>
        <taxon>Bacteria</taxon>
        <taxon>Pseudomonadati</taxon>
        <taxon>Pseudomonadota</taxon>
        <taxon>Betaproteobacteria</taxon>
        <taxon>Neisseriales</taxon>
        <taxon>Neisseriaceae</taxon>
        <taxon>Vitreoscilla</taxon>
    </lineage>
</organism>
<dbReference type="OrthoDB" id="9148153at2"/>
<name>A0A221KDH2_VITFI</name>
<gene>
    <name evidence="1" type="ORF">VITFI_CDS1288</name>
</gene>
<dbReference type="InterPro" id="IPR011990">
    <property type="entry name" value="TPR-like_helical_dom_sf"/>
</dbReference>
<keyword evidence="2" id="KW-1185">Reference proteome</keyword>
<evidence type="ECO:0000313" key="2">
    <source>
        <dbReference type="Proteomes" id="UP000199729"/>
    </source>
</evidence>
<dbReference type="Proteomes" id="UP000199729">
    <property type="component" value="Chromosome"/>
</dbReference>
<dbReference type="RefSeq" id="WP_089416276.1">
    <property type="nucleotide sequence ID" value="NZ_CP022423.1"/>
</dbReference>
<dbReference type="EMBL" id="CP022423">
    <property type="protein sequence ID" value="ASM77066.1"/>
    <property type="molecule type" value="Genomic_DNA"/>
</dbReference>
<evidence type="ECO:0000313" key="1">
    <source>
        <dbReference type="EMBL" id="ASM77066.1"/>
    </source>
</evidence>
<accession>A0A221KDH2</accession>
<proteinExistence type="predicted"/>
<sequence length="365" mass="39428">MASRLIQRLEQQIAQCDDPLALECLKAERIGVLARHGLLDEARAGLQSVRQQNQRLRRVRLAGWIALVEGLIDHFESLAPSAALHFEQAYKHAVRARDVEVQALAMAWLSISSLNASALETFASQIAQAIHLARPEHHAVWARVGLVLGDTYRFAGDESSALRWYARARQAAAMEGDASMMSAFLHNQSAMRSASIGLDDATGQCDADAAQRALLEAESSANYDGGAGSAALQAMMPVVRAQLLVVLGRFGEALGLYDTHLRQASAQGLAHREARFLADRAWCLYNLAQPEAARLDAQRALCALSALYDADDRAAVHGRLAQVFAGLGEAASAAEQRQSAQTALAEHRAEQARWRHALGAALGDV</sequence>
<dbReference type="Gene3D" id="1.25.40.10">
    <property type="entry name" value="Tetratricopeptide repeat domain"/>
    <property type="match status" value="1"/>
</dbReference>
<reference evidence="1 2" key="1">
    <citation type="submission" date="2017-07" db="EMBL/GenBank/DDBJ databases">
        <title>Complete Genome Sequence of the cosmetic ferment Vitreoscilla filiformis (ATCC15551).</title>
        <authorList>
            <person name="Contreras S."/>
            <person name="Sagory-Zalkind P."/>
            <person name="Blanquart H."/>
            <person name="Iltis A."/>
            <person name="Morand S.C."/>
        </authorList>
    </citation>
    <scope>NUCLEOTIDE SEQUENCE [LARGE SCALE GENOMIC DNA]</scope>
    <source>
        <strain evidence="1 2">ATCC 15551</strain>
    </source>
</reference>